<accession>A0A3S3U855</accession>
<comment type="caution">
    <text evidence="3">The sequence shown here is derived from an EMBL/GenBank/DDBJ whole genome shotgun (WGS) entry which is preliminary data.</text>
</comment>
<reference evidence="3 4" key="1">
    <citation type="journal article" date="2015" name="Int. J. Syst. Evol. Microbiol.">
        <title>Gemmobacter intermedius sp. nov., isolated from a white stork (Ciconia ciconia).</title>
        <authorList>
            <person name="Kampfer P."/>
            <person name="Jerzak L."/>
            <person name="Wilharm G."/>
            <person name="Golke J."/>
            <person name="Busse H.J."/>
            <person name="Glaeser S.P."/>
        </authorList>
    </citation>
    <scope>NUCLEOTIDE SEQUENCE [LARGE SCALE GENOMIC DNA]</scope>
    <source>
        <strain evidence="3 4">119/4</strain>
    </source>
</reference>
<dbReference type="SUPFAM" id="SSF51120">
    <property type="entry name" value="beta-Roll"/>
    <property type="match status" value="3"/>
</dbReference>
<dbReference type="OrthoDB" id="7753598at2"/>
<gene>
    <name evidence="3" type="ORF">EP867_14570</name>
</gene>
<dbReference type="PROSITE" id="PS00330">
    <property type="entry name" value="HEMOLYSIN_CALCIUM"/>
    <property type="match status" value="6"/>
</dbReference>
<dbReference type="InterPro" id="IPR018511">
    <property type="entry name" value="Hemolysin-typ_Ca-bd_CS"/>
</dbReference>
<organism evidence="3 4">
    <name type="scientific">Falsigemmobacter intermedius</name>
    <dbReference type="NCBI Taxonomy" id="1553448"/>
    <lineage>
        <taxon>Bacteria</taxon>
        <taxon>Pseudomonadati</taxon>
        <taxon>Pseudomonadota</taxon>
        <taxon>Alphaproteobacteria</taxon>
        <taxon>Rhodobacterales</taxon>
        <taxon>Paracoccaceae</taxon>
        <taxon>Falsigemmobacter</taxon>
    </lineage>
</organism>
<evidence type="ECO:0000313" key="3">
    <source>
        <dbReference type="EMBL" id="RWY39190.1"/>
    </source>
</evidence>
<dbReference type="EMBL" id="SBLC01000025">
    <property type="protein sequence ID" value="RWY39190.1"/>
    <property type="molecule type" value="Genomic_DNA"/>
</dbReference>
<dbReference type="InterPro" id="IPR001343">
    <property type="entry name" value="Hemolysn_Ca-bd"/>
</dbReference>
<dbReference type="Gene3D" id="2.150.10.10">
    <property type="entry name" value="Serralysin-like metalloprotease, C-terminal"/>
    <property type="match status" value="3"/>
</dbReference>
<dbReference type="PRINTS" id="PR00313">
    <property type="entry name" value="CABNDNGRPT"/>
</dbReference>
<evidence type="ECO:0000256" key="2">
    <source>
        <dbReference type="ARBA" id="ARBA00022525"/>
    </source>
</evidence>
<name>A0A3S3U855_9RHOB</name>
<dbReference type="Pfam" id="PF00353">
    <property type="entry name" value="HemolysinCabind"/>
    <property type="match status" value="4"/>
</dbReference>
<dbReference type="InterPro" id="IPR011049">
    <property type="entry name" value="Serralysin-like_metalloprot_C"/>
</dbReference>
<protein>
    <submittedName>
        <fullName evidence="3">Calcium-binding protein</fullName>
    </submittedName>
</protein>
<evidence type="ECO:0000256" key="1">
    <source>
        <dbReference type="ARBA" id="ARBA00004613"/>
    </source>
</evidence>
<dbReference type="Proteomes" id="UP000287168">
    <property type="component" value="Unassembled WGS sequence"/>
</dbReference>
<keyword evidence="2" id="KW-0964">Secreted</keyword>
<comment type="subcellular location">
    <subcellularLocation>
        <location evidence="1">Secreted</location>
    </subcellularLocation>
</comment>
<dbReference type="InterPro" id="IPR050557">
    <property type="entry name" value="RTX_toxin/Mannuronan_C5-epim"/>
</dbReference>
<dbReference type="GO" id="GO:0005509">
    <property type="term" value="F:calcium ion binding"/>
    <property type="evidence" value="ECO:0007669"/>
    <property type="project" value="InterPro"/>
</dbReference>
<sequence length="381" mass="38142">MSGPLTVTLNLESGEGRIRKTAQESDQLYNLSAAAAGQGGFVLLATPGADVFTVQSRAGHLIELAGGAGRDSYSLSGDGAVTLIFGGPEGQAEGPQSVIVNAYAGRVVNDGFGHAEVFTLAPEVLLGLRGGALGDRLSGHNGRDQIFGGAGADMLFGAGGRDTLYGGAGDDRVWSGDGSGNDRLLGGPGHDTLYGGEGNDSLTGGPGGDVLYGGAGDDFLYAGQDGATRLWGEEGHDVIYGSDFEDTLGGGSGNDTLFGGGGADLLYGGGGSDWLYGGAGADRLQSGGGDVVMQGGAGADRFEFYNLPGAARITDFSQAAGDRLVLNTSIWGGGLTAAEVVSRFAGSEGGDLVLRFSPEISLRLEGAAGSEAELSGGILLM</sequence>
<dbReference type="PANTHER" id="PTHR38340">
    <property type="entry name" value="S-LAYER PROTEIN"/>
    <property type="match status" value="1"/>
</dbReference>
<dbReference type="PANTHER" id="PTHR38340:SF1">
    <property type="entry name" value="S-LAYER PROTEIN"/>
    <property type="match status" value="1"/>
</dbReference>
<keyword evidence="4" id="KW-1185">Reference proteome</keyword>
<evidence type="ECO:0000313" key="4">
    <source>
        <dbReference type="Proteomes" id="UP000287168"/>
    </source>
</evidence>
<dbReference type="AlphaFoldDB" id="A0A3S3U855"/>
<dbReference type="GO" id="GO:0005576">
    <property type="term" value="C:extracellular region"/>
    <property type="evidence" value="ECO:0007669"/>
    <property type="project" value="UniProtKB-SubCell"/>
</dbReference>
<proteinExistence type="predicted"/>
<dbReference type="RefSeq" id="WP_128490218.1">
    <property type="nucleotide sequence ID" value="NZ_JBHLXB010000014.1"/>
</dbReference>